<dbReference type="WBParaSite" id="HPBE_0000110601-mRNA-1">
    <property type="protein sequence ID" value="HPBE_0000110601-mRNA-1"/>
    <property type="gene ID" value="HPBE_0000110601"/>
</dbReference>
<dbReference type="AlphaFoldDB" id="A0A183F4L4"/>
<evidence type="ECO:0000313" key="3">
    <source>
        <dbReference type="WBParaSite" id="HPBE_0000110601-mRNA-1"/>
    </source>
</evidence>
<reference evidence="1 2" key="1">
    <citation type="submission" date="2018-11" db="EMBL/GenBank/DDBJ databases">
        <authorList>
            <consortium name="Pathogen Informatics"/>
        </authorList>
    </citation>
    <scope>NUCLEOTIDE SEQUENCE [LARGE SCALE GENOMIC DNA]</scope>
</reference>
<dbReference type="OrthoDB" id="5872635at2759"/>
<gene>
    <name evidence="1" type="ORF">HPBE_LOCUS1107</name>
</gene>
<protein>
    <submittedName>
        <fullName evidence="3">DUF1758 domain-containing protein</fullName>
    </submittedName>
</protein>
<reference evidence="3" key="2">
    <citation type="submission" date="2019-09" db="UniProtKB">
        <authorList>
            <consortium name="WormBaseParasite"/>
        </authorList>
    </citation>
    <scope>IDENTIFICATION</scope>
</reference>
<accession>A0A3P7TH99</accession>
<keyword evidence="2" id="KW-1185">Reference proteome</keyword>
<organism evidence="2 3">
    <name type="scientific">Heligmosomoides polygyrus</name>
    <name type="common">Parasitic roundworm</name>
    <dbReference type="NCBI Taxonomy" id="6339"/>
    <lineage>
        <taxon>Eukaryota</taxon>
        <taxon>Metazoa</taxon>
        <taxon>Ecdysozoa</taxon>
        <taxon>Nematoda</taxon>
        <taxon>Chromadorea</taxon>
        <taxon>Rhabditida</taxon>
        <taxon>Rhabditina</taxon>
        <taxon>Rhabditomorpha</taxon>
        <taxon>Strongyloidea</taxon>
        <taxon>Heligmosomidae</taxon>
        <taxon>Heligmosomoides</taxon>
    </lineage>
</organism>
<sequence>MHTFGSLSPLQLPTTQHSIGIHANEGMRILNVKALQTLINNVKTVDVGNGVNFQSLVTTSRKPSLVIGADYIWELLLHDNFHIETLPGGCHLIHSSIGDIITGTPRLQRNYCYNSLTAENDALIKSSIASGTSKPKALWIIHIAQTTKTA</sequence>
<accession>A0A183F4L4</accession>
<proteinExistence type="predicted"/>
<name>A0A183F4L4_HELPZ</name>
<evidence type="ECO:0000313" key="1">
    <source>
        <dbReference type="EMBL" id="VDO19489.1"/>
    </source>
</evidence>
<dbReference type="EMBL" id="UZAH01001080">
    <property type="protein sequence ID" value="VDO19489.1"/>
    <property type="molecule type" value="Genomic_DNA"/>
</dbReference>
<dbReference type="Proteomes" id="UP000050761">
    <property type="component" value="Unassembled WGS sequence"/>
</dbReference>
<evidence type="ECO:0000313" key="2">
    <source>
        <dbReference type="Proteomes" id="UP000050761"/>
    </source>
</evidence>